<accession>A0A1R3FVZ7</accession>
<dbReference type="InterPro" id="IPR047187">
    <property type="entry name" value="SF1_C_Upf1"/>
</dbReference>
<dbReference type="SUPFAM" id="SSF52540">
    <property type="entry name" value="P-loop containing nucleoside triphosphate hydrolases"/>
    <property type="match status" value="1"/>
</dbReference>
<dbReference type="EC" id="3.6.4.12" evidence="1"/>
<keyword evidence="1" id="KW-0004">4Fe-4S</keyword>
<keyword evidence="1" id="KW-0238">DNA-binding</keyword>
<dbReference type="GO" id="GO:0005634">
    <property type="term" value="C:nucleus"/>
    <property type="evidence" value="ECO:0007669"/>
    <property type="project" value="UniProtKB-SubCell"/>
</dbReference>
<keyword evidence="1" id="KW-0540">Nuclease</keyword>
<dbReference type="GO" id="GO:0033567">
    <property type="term" value="P:DNA replication, Okazaki fragment processing"/>
    <property type="evidence" value="ECO:0007669"/>
    <property type="project" value="UniProtKB-UniRule"/>
</dbReference>
<dbReference type="GO" id="GO:0046872">
    <property type="term" value="F:metal ion binding"/>
    <property type="evidence" value="ECO:0007669"/>
    <property type="project" value="UniProtKB-UniRule"/>
</dbReference>
<dbReference type="GO" id="GO:0051539">
    <property type="term" value="F:4 iron, 4 sulfur cluster binding"/>
    <property type="evidence" value="ECO:0007669"/>
    <property type="project" value="UniProtKB-UniRule"/>
</dbReference>
<keyword evidence="1" id="KW-0227">DNA damage</keyword>
<evidence type="ECO:0000256" key="1">
    <source>
        <dbReference type="RuleBase" id="RU367041"/>
    </source>
</evidence>
<dbReference type="STRING" id="210143.A0A1R3FVZ7"/>
<dbReference type="OrthoDB" id="306218at2759"/>
<keyword evidence="1" id="KW-0411">Iron-sulfur</keyword>
<dbReference type="GO" id="GO:0005694">
    <property type="term" value="C:chromosome"/>
    <property type="evidence" value="ECO:0007669"/>
    <property type="project" value="UniProtKB-SubCell"/>
</dbReference>
<dbReference type="PANTHER" id="PTHR10887:SF433">
    <property type="entry name" value="DNA REPLICATION ATP-DEPENDENT HELICASE_NUCLEASE DNA2"/>
    <property type="match status" value="1"/>
</dbReference>
<keyword evidence="1" id="KW-0158">Chromosome</keyword>
<comment type="catalytic activity">
    <reaction evidence="1">
        <text>ATP + H2O = ADP + phosphate + H(+)</text>
        <dbReference type="Rhea" id="RHEA:13065"/>
        <dbReference type="ChEBI" id="CHEBI:15377"/>
        <dbReference type="ChEBI" id="CHEBI:15378"/>
        <dbReference type="ChEBI" id="CHEBI:30616"/>
        <dbReference type="ChEBI" id="CHEBI:43474"/>
        <dbReference type="ChEBI" id="CHEBI:456216"/>
        <dbReference type="EC" id="3.6.4.12"/>
    </reaction>
</comment>
<keyword evidence="1" id="KW-0378">Hydrolase</keyword>
<evidence type="ECO:0000313" key="3">
    <source>
        <dbReference type="EMBL" id="OMO50012.1"/>
    </source>
</evidence>
<comment type="caution">
    <text evidence="3">The sequence shown here is derived from an EMBL/GenBank/DDBJ whole genome shotgun (WGS) entry which is preliminary data.</text>
</comment>
<evidence type="ECO:0000259" key="2">
    <source>
        <dbReference type="Pfam" id="PF13087"/>
    </source>
</evidence>
<keyword evidence="1" id="KW-0235">DNA replication</keyword>
<dbReference type="GO" id="GO:0006281">
    <property type="term" value="P:DNA repair"/>
    <property type="evidence" value="ECO:0007669"/>
    <property type="project" value="UniProtKB-KW"/>
</dbReference>
<dbReference type="GO" id="GO:0005524">
    <property type="term" value="F:ATP binding"/>
    <property type="evidence" value="ECO:0007669"/>
    <property type="project" value="UniProtKB-UniRule"/>
</dbReference>
<dbReference type="PANTHER" id="PTHR10887">
    <property type="entry name" value="DNA2/NAM7 HELICASE FAMILY"/>
    <property type="match status" value="1"/>
</dbReference>
<dbReference type="GO" id="GO:0003677">
    <property type="term" value="F:DNA binding"/>
    <property type="evidence" value="ECO:0007669"/>
    <property type="project" value="UniProtKB-UniRule"/>
</dbReference>
<dbReference type="GO" id="GO:0071932">
    <property type="term" value="P:replication fork reversal"/>
    <property type="evidence" value="ECO:0007669"/>
    <property type="project" value="TreeGrafter"/>
</dbReference>
<organism evidence="3 4">
    <name type="scientific">Corchorus capsularis</name>
    <name type="common">Jute</name>
    <dbReference type="NCBI Taxonomy" id="210143"/>
    <lineage>
        <taxon>Eukaryota</taxon>
        <taxon>Viridiplantae</taxon>
        <taxon>Streptophyta</taxon>
        <taxon>Embryophyta</taxon>
        <taxon>Tracheophyta</taxon>
        <taxon>Spermatophyta</taxon>
        <taxon>Magnoliopsida</taxon>
        <taxon>eudicotyledons</taxon>
        <taxon>Gunneridae</taxon>
        <taxon>Pentapetalae</taxon>
        <taxon>rosids</taxon>
        <taxon>malvids</taxon>
        <taxon>Malvales</taxon>
        <taxon>Malvaceae</taxon>
        <taxon>Grewioideae</taxon>
        <taxon>Apeibeae</taxon>
        <taxon>Corchorus</taxon>
    </lineage>
</organism>
<dbReference type="Proteomes" id="UP000188268">
    <property type="component" value="Unassembled WGS sequence"/>
</dbReference>
<dbReference type="GO" id="GO:0005737">
    <property type="term" value="C:cytoplasm"/>
    <property type="evidence" value="ECO:0007669"/>
    <property type="project" value="TreeGrafter"/>
</dbReference>
<feature type="domain" description="DNA2/NAM7 helicase-like C-terminal" evidence="2">
    <location>
        <begin position="91"/>
        <end position="286"/>
    </location>
</feature>
<name>A0A1R3FVZ7_COCAP</name>
<feature type="non-terminal residue" evidence="3">
    <location>
        <position position="310"/>
    </location>
</feature>
<keyword evidence="1" id="KW-0511">Multifunctional enzyme</keyword>
<comment type="function">
    <text evidence="1">Key enzyme involved in DNA replication and DNA repair. Involved in Okazaki fragments processing by cleaving long flaps that escape FEN1: flaps that are longer than 27 nucleotides are coated by replication protein A complex (RPA), leading to recruit DNA2 which cleaves the flap until it is too short to bind RPA and becomes a substrate for FEN1. Also involved in 5'-end resection of DNA during double-strand break (DSB) repair by mediating the cleavage of 5'-ssDNA.</text>
</comment>
<sequence length="310" mass="34225">MSLDLAVNSSCSDKAPKFDSGSGCIFSQDSAISYVWNAWNGRKTYTMVHAVKALLVSLEPLMFASTFVLFGDHYQLPPLVQSAEARENGMGISLFFRLSEAHPQAISPLQSQYRMCQSIMELSNALIYGDRLHCGSPEVANAKLNFPRPSSCSSWLKAVLNLSRPVIFVNTDMLPAFEVRDHKTVNNPLEAYIIAEITAGLVNNGIEGNDIGIITSGESPQTCLPSISGDTYYGQIPGKRQRLHTVSFVRSNENPRNCISSLLADWQRINVALTRAKKKLIMVGSCRTLSKVPTLKLLIDKVDEQSRYFG</sequence>
<keyword evidence="1" id="KW-0067">ATP-binding</keyword>
<dbReference type="AlphaFoldDB" id="A0A1R3FVZ7"/>
<dbReference type="Pfam" id="PF13087">
    <property type="entry name" value="AAA_12"/>
    <property type="match status" value="1"/>
</dbReference>
<dbReference type="EMBL" id="AWWV01016307">
    <property type="protein sequence ID" value="OMO50012.1"/>
    <property type="molecule type" value="Genomic_DNA"/>
</dbReference>
<evidence type="ECO:0000313" key="4">
    <source>
        <dbReference type="Proteomes" id="UP000188268"/>
    </source>
</evidence>
<keyword evidence="1" id="KW-0539">Nucleus</keyword>
<gene>
    <name evidence="3" type="ORF">CCACVL1_30698</name>
</gene>
<dbReference type="InterPro" id="IPR027417">
    <property type="entry name" value="P-loop_NTPase"/>
</dbReference>
<protein>
    <recommendedName>
        <fullName evidence="1">DNA replication ATP-dependent helicase/nuclease</fullName>
        <ecNumber evidence="1">3.1.-.-</ecNumber>
        <ecNumber evidence="1">3.6.4.12</ecNumber>
    </recommendedName>
</protein>
<keyword evidence="1" id="KW-0479">Metal-binding</keyword>
<proteinExistence type="inferred from homology"/>
<keyword evidence="1" id="KW-0347">Helicase</keyword>
<dbReference type="GO" id="GO:0016887">
    <property type="term" value="F:ATP hydrolysis activity"/>
    <property type="evidence" value="ECO:0007669"/>
    <property type="project" value="RHEA"/>
</dbReference>
<comment type="subcellular location">
    <subcellularLocation>
        <location evidence="1">Nucleus</location>
    </subcellularLocation>
    <subcellularLocation>
        <location evidence="1">Chromosome</location>
    </subcellularLocation>
</comment>
<keyword evidence="1" id="KW-0547">Nucleotide-binding</keyword>
<dbReference type="GO" id="GO:0017108">
    <property type="term" value="F:5'-flap endonuclease activity"/>
    <property type="evidence" value="ECO:0007669"/>
    <property type="project" value="UniProtKB-UniRule"/>
</dbReference>
<dbReference type="CDD" id="cd18808">
    <property type="entry name" value="SF1_C_Upf1"/>
    <property type="match status" value="1"/>
</dbReference>
<keyword evidence="4" id="KW-1185">Reference proteome</keyword>
<comment type="similarity">
    <text evidence="1">Belongs to the DNA2/NAM7 helicase family.</text>
</comment>
<dbReference type="EC" id="3.1.-.-" evidence="1"/>
<dbReference type="InterPro" id="IPR045055">
    <property type="entry name" value="DNA2/NAM7-like"/>
</dbReference>
<dbReference type="Gene3D" id="3.40.50.300">
    <property type="entry name" value="P-loop containing nucleotide triphosphate hydrolases"/>
    <property type="match status" value="3"/>
</dbReference>
<reference evidence="3 4" key="1">
    <citation type="submission" date="2013-09" db="EMBL/GenBank/DDBJ databases">
        <title>Corchorus capsularis genome sequencing.</title>
        <authorList>
            <person name="Alam M."/>
            <person name="Haque M.S."/>
            <person name="Islam M.S."/>
            <person name="Emdad E.M."/>
            <person name="Islam M.M."/>
            <person name="Ahmed B."/>
            <person name="Halim A."/>
            <person name="Hossen Q.M.M."/>
            <person name="Hossain M.Z."/>
            <person name="Ahmed R."/>
            <person name="Khan M.M."/>
            <person name="Islam R."/>
            <person name="Rashid M.M."/>
            <person name="Khan S.A."/>
            <person name="Rahman M.S."/>
            <person name="Alam M."/>
        </authorList>
    </citation>
    <scope>NUCLEOTIDE SEQUENCE [LARGE SCALE GENOMIC DNA]</scope>
    <source>
        <strain evidence="4">cv. CVL-1</strain>
        <tissue evidence="3">Whole seedling</tissue>
    </source>
</reference>
<keyword evidence="1" id="KW-0234">DNA repair</keyword>
<keyword evidence="1" id="KW-0408">Iron</keyword>
<dbReference type="InterPro" id="IPR041679">
    <property type="entry name" value="DNA2/NAM7-like_C"/>
</dbReference>
<dbReference type="GO" id="GO:0017116">
    <property type="term" value="F:single-stranded DNA helicase activity"/>
    <property type="evidence" value="ECO:0007669"/>
    <property type="project" value="UniProtKB-UniRule"/>
</dbReference>